<organism evidence="1 2">
    <name type="scientific">Shewanella glacialipiscicola</name>
    <dbReference type="NCBI Taxonomy" id="614069"/>
    <lineage>
        <taxon>Bacteria</taxon>
        <taxon>Pseudomonadati</taxon>
        <taxon>Pseudomonadota</taxon>
        <taxon>Gammaproteobacteria</taxon>
        <taxon>Alteromonadales</taxon>
        <taxon>Shewanellaceae</taxon>
        <taxon>Shewanella</taxon>
    </lineage>
</organism>
<comment type="caution">
    <text evidence="1">The sequence shown here is derived from an EMBL/GenBank/DDBJ whole genome shotgun (WGS) entry which is preliminary data.</text>
</comment>
<dbReference type="SUPFAM" id="SSF63418">
    <property type="entry name" value="MurE/MurF N-terminal domain"/>
    <property type="match status" value="1"/>
</dbReference>
<dbReference type="EMBL" id="BSUY01000001">
    <property type="protein sequence ID" value="GMA83593.1"/>
    <property type="molecule type" value="Genomic_DNA"/>
</dbReference>
<keyword evidence="2" id="KW-1185">Reference proteome</keyword>
<accession>A0ABQ6J623</accession>
<evidence type="ECO:0000313" key="2">
    <source>
        <dbReference type="Proteomes" id="UP001157046"/>
    </source>
</evidence>
<reference evidence="2" key="1">
    <citation type="journal article" date="2019" name="Int. J. Syst. Evol. Microbiol.">
        <title>The Global Catalogue of Microorganisms (GCM) 10K type strain sequencing project: providing services to taxonomists for standard genome sequencing and annotation.</title>
        <authorList>
            <consortium name="The Broad Institute Genomics Platform"/>
            <consortium name="The Broad Institute Genome Sequencing Center for Infectious Disease"/>
            <person name="Wu L."/>
            <person name="Ma J."/>
        </authorList>
    </citation>
    <scope>NUCLEOTIDE SEQUENCE [LARGE SCALE GENOMIC DNA]</scope>
    <source>
        <strain evidence="2">NBRC 102030</strain>
    </source>
</reference>
<dbReference type="Proteomes" id="UP001157046">
    <property type="component" value="Unassembled WGS sequence"/>
</dbReference>
<protein>
    <submittedName>
        <fullName evidence="1">Uncharacterized protein</fullName>
    </submittedName>
</protein>
<gene>
    <name evidence="1" type="ORF">GCM10025855_31260</name>
</gene>
<dbReference type="InterPro" id="IPR035911">
    <property type="entry name" value="MurE/MurF_N"/>
</dbReference>
<name>A0ABQ6J623_9GAMM</name>
<proteinExistence type="predicted"/>
<evidence type="ECO:0000313" key="1">
    <source>
        <dbReference type="EMBL" id="GMA83593.1"/>
    </source>
</evidence>
<sequence length="53" mass="6192">MMLLRDLLAPWLHYAGAQSFNNLTLDSRAIRRGDVFWRCQDIRSMADSLLKKP</sequence>